<protein>
    <submittedName>
        <fullName evidence="2">Uncharacterized protein</fullName>
    </submittedName>
</protein>
<gene>
    <name evidence="2" type="ORF">ACFPZ3_43075</name>
</gene>
<evidence type="ECO:0000313" key="2">
    <source>
        <dbReference type="EMBL" id="MFC5830677.1"/>
    </source>
</evidence>
<dbReference type="Proteomes" id="UP001596058">
    <property type="component" value="Unassembled WGS sequence"/>
</dbReference>
<keyword evidence="1" id="KW-0472">Membrane</keyword>
<keyword evidence="3" id="KW-1185">Reference proteome</keyword>
<accession>A0ABW1CZL4</accession>
<evidence type="ECO:0000256" key="1">
    <source>
        <dbReference type="SAM" id="Phobius"/>
    </source>
</evidence>
<comment type="caution">
    <text evidence="2">The sequence shown here is derived from an EMBL/GenBank/DDBJ whole genome shotgun (WGS) entry which is preliminary data.</text>
</comment>
<dbReference type="RefSeq" id="WP_379520160.1">
    <property type="nucleotide sequence ID" value="NZ_JBHSPA010000056.1"/>
</dbReference>
<keyword evidence="1" id="KW-1133">Transmembrane helix</keyword>
<organism evidence="2 3">
    <name type="scientific">Nonomuraea insulae</name>
    <dbReference type="NCBI Taxonomy" id="1616787"/>
    <lineage>
        <taxon>Bacteria</taxon>
        <taxon>Bacillati</taxon>
        <taxon>Actinomycetota</taxon>
        <taxon>Actinomycetes</taxon>
        <taxon>Streptosporangiales</taxon>
        <taxon>Streptosporangiaceae</taxon>
        <taxon>Nonomuraea</taxon>
    </lineage>
</organism>
<reference evidence="3" key="1">
    <citation type="journal article" date="2019" name="Int. J. Syst. Evol. Microbiol.">
        <title>The Global Catalogue of Microorganisms (GCM) 10K type strain sequencing project: providing services to taxonomists for standard genome sequencing and annotation.</title>
        <authorList>
            <consortium name="The Broad Institute Genomics Platform"/>
            <consortium name="The Broad Institute Genome Sequencing Center for Infectious Disease"/>
            <person name="Wu L."/>
            <person name="Ma J."/>
        </authorList>
    </citation>
    <scope>NUCLEOTIDE SEQUENCE [LARGE SCALE GENOMIC DNA]</scope>
    <source>
        <strain evidence="3">CCUG 53903</strain>
    </source>
</reference>
<proteinExistence type="predicted"/>
<evidence type="ECO:0000313" key="3">
    <source>
        <dbReference type="Proteomes" id="UP001596058"/>
    </source>
</evidence>
<keyword evidence="1" id="KW-0812">Transmembrane</keyword>
<sequence length="71" mass="7796">MFVYVFGGAIDTGSVAYVNYMLPGILLITIASGVAYTALRLLMDMQGGIFERFQSMPIARSSVLWEMALLN</sequence>
<name>A0ABW1CZL4_9ACTN</name>
<dbReference type="EMBL" id="JBHSPA010000056">
    <property type="protein sequence ID" value="MFC5830677.1"/>
    <property type="molecule type" value="Genomic_DNA"/>
</dbReference>
<feature type="transmembrane region" description="Helical" evidence="1">
    <location>
        <begin position="20"/>
        <end position="42"/>
    </location>
</feature>